<evidence type="ECO:0000313" key="2">
    <source>
        <dbReference type="EMBL" id="MEW9854372.1"/>
    </source>
</evidence>
<dbReference type="Proteomes" id="UP001556118">
    <property type="component" value="Unassembled WGS sequence"/>
</dbReference>
<dbReference type="PANTHER" id="PTHR36151:SF3">
    <property type="entry name" value="ER-BOUND OXYGENASE MPAB_MPAB'_RUBBER OXYGENASE CATALYTIC DOMAIN-CONTAINING PROTEIN"/>
    <property type="match status" value="1"/>
</dbReference>
<dbReference type="GO" id="GO:0016491">
    <property type="term" value="F:oxidoreductase activity"/>
    <property type="evidence" value="ECO:0007669"/>
    <property type="project" value="UniProtKB-KW"/>
</dbReference>
<comment type="caution">
    <text evidence="2">The sequence shown here is derived from an EMBL/GenBank/DDBJ whole genome shotgun (WGS) entry which is preliminary data.</text>
</comment>
<reference evidence="2 3" key="1">
    <citation type="submission" date="2024-06" db="EMBL/GenBank/DDBJ databases">
        <title>Novosphingobium rhizovicinus M1R2S20.</title>
        <authorList>
            <person name="Sun J.-Q."/>
        </authorList>
    </citation>
    <scope>NUCLEOTIDE SEQUENCE [LARGE SCALE GENOMIC DNA]</scope>
    <source>
        <strain evidence="2 3">M1R2S20</strain>
    </source>
</reference>
<dbReference type="PANTHER" id="PTHR36151">
    <property type="entry name" value="BLR2777 PROTEIN"/>
    <property type="match status" value="1"/>
</dbReference>
<keyword evidence="2" id="KW-0560">Oxidoreductase</keyword>
<sequence>MQGTRFLPGRLKAAISHQVVSLFNDVDRGEKPVIRSDHALFPRGSVIWRVHGDVGTMMVGGIASLLMQMLHPSVLAGVWDHSNFRADMHGRLRRTARFIAKTTYAERDEAEAAITTVRRVHEHVSGQLPEGKPYHANDPHLLAWVHVTEASSFLDAWIRYSEPLMSRADQDRYFAQIALIGEALGAAPVPRTRAEAQRIIAATKPELRVDARTREVADLILKGRVTSGLTEMPRKLAMQAAVDLLPPWARAMHGRRLSPLERPFVRVGTFGVAQTLRWAFR</sequence>
<dbReference type="EC" id="1.-.-.-" evidence="2"/>
<dbReference type="EMBL" id="JBFNXR010000019">
    <property type="protein sequence ID" value="MEW9854372.1"/>
    <property type="molecule type" value="Genomic_DNA"/>
</dbReference>
<proteinExistence type="predicted"/>
<feature type="domain" description="ER-bound oxygenase mpaB/mpaB'/Rubber oxygenase catalytic" evidence="1">
    <location>
        <begin position="48"/>
        <end position="265"/>
    </location>
</feature>
<organism evidence="2 3">
    <name type="scientific">Novosphingobium rhizovicinum</name>
    <dbReference type="NCBI Taxonomy" id="3228928"/>
    <lineage>
        <taxon>Bacteria</taxon>
        <taxon>Pseudomonadati</taxon>
        <taxon>Pseudomonadota</taxon>
        <taxon>Alphaproteobacteria</taxon>
        <taxon>Sphingomonadales</taxon>
        <taxon>Sphingomonadaceae</taxon>
        <taxon>Novosphingobium</taxon>
    </lineage>
</organism>
<protein>
    <submittedName>
        <fullName evidence="2">Oxygenase MpaB family protein</fullName>
        <ecNumber evidence="2">1.-.-.-</ecNumber>
    </submittedName>
</protein>
<dbReference type="RefSeq" id="WP_367770341.1">
    <property type="nucleotide sequence ID" value="NZ_JBFNXR010000019.1"/>
</dbReference>
<keyword evidence="3" id="KW-1185">Reference proteome</keyword>
<dbReference type="Pfam" id="PF09995">
    <property type="entry name" value="MPAB_Lcp_cat"/>
    <property type="match status" value="1"/>
</dbReference>
<evidence type="ECO:0000259" key="1">
    <source>
        <dbReference type="Pfam" id="PF09995"/>
    </source>
</evidence>
<evidence type="ECO:0000313" key="3">
    <source>
        <dbReference type="Proteomes" id="UP001556118"/>
    </source>
</evidence>
<accession>A0ABV3R8F3</accession>
<gene>
    <name evidence="2" type="ORF">ABUH87_04145</name>
</gene>
<name>A0ABV3R8F3_9SPHN</name>
<dbReference type="InterPro" id="IPR018713">
    <property type="entry name" value="MPAB/Lcp_cat_dom"/>
</dbReference>